<comment type="caution">
    <text evidence="1">The sequence shown here is derived from an EMBL/GenBank/DDBJ whole genome shotgun (WGS) entry which is preliminary data.</text>
</comment>
<organism evidence="1 2">
    <name type="scientific">Catharanthus roseus</name>
    <name type="common">Madagascar periwinkle</name>
    <name type="synonym">Vinca rosea</name>
    <dbReference type="NCBI Taxonomy" id="4058"/>
    <lineage>
        <taxon>Eukaryota</taxon>
        <taxon>Viridiplantae</taxon>
        <taxon>Streptophyta</taxon>
        <taxon>Embryophyta</taxon>
        <taxon>Tracheophyta</taxon>
        <taxon>Spermatophyta</taxon>
        <taxon>Magnoliopsida</taxon>
        <taxon>eudicotyledons</taxon>
        <taxon>Gunneridae</taxon>
        <taxon>Pentapetalae</taxon>
        <taxon>asterids</taxon>
        <taxon>lamiids</taxon>
        <taxon>Gentianales</taxon>
        <taxon>Apocynaceae</taxon>
        <taxon>Rauvolfioideae</taxon>
        <taxon>Vinceae</taxon>
        <taxon>Catharanthinae</taxon>
        <taxon>Catharanthus</taxon>
    </lineage>
</organism>
<reference evidence="2" key="1">
    <citation type="journal article" date="2023" name="Nat. Plants">
        <title>Single-cell RNA sequencing provides a high-resolution roadmap for understanding the multicellular compartmentation of specialized metabolism.</title>
        <authorList>
            <person name="Sun S."/>
            <person name="Shen X."/>
            <person name="Li Y."/>
            <person name="Li Y."/>
            <person name="Wang S."/>
            <person name="Li R."/>
            <person name="Zhang H."/>
            <person name="Shen G."/>
            <person name="Guo B."/>
            <person name="Wei J."/>
            <person name="Xu J."/>
            <person name="St-Pierre B."/>
            <person name="Chen S."/>
            <person name="Sun C."/>
        </authorList>
    </citation>
    <scope>NUCLEOTIDE SEQUENCE [LARGE SCALE GENOMIC DNA]</scope>
</reference>
<gene>
    <name evidence="1" type="ORF">M9H77_20084</name>
</gene>
<protein>
    <submittedName>
        <fullName evidence="1">Uncharacterized protein</fullName>
    </submittedName>
</protein>
<evidence type="ECO:0000313" key="2">
    <source>
        <dbReference type="Proteomes" id="UP001060085"/>
    </source>
</evidence>
<proteinExistence type="predicted"/>
<dbReference type="Proteomes" id="UP001060085">
    <property type="component" value="Linkage Group LG05"/>
</dbReference>
<name>A0ACC0AJ56_CATRO</name>
<evidence type="ECO:0000313" key="1">
    <source>
        <dbReference type="EMBL" id="KAI5660761.1"/>
    </source>
</evidence>
<accession>A0ACC0AJ56</accession>
<sequence length="620" mass="72791">MGFGFLVKSKFNEEWDLVSDSNSACEIQIQSGMGFGGRSIKGTPPHAILTKNTTQNQKDAMGMERRRRRRNVNDEDIALYLANKVAKKLKSDTISGYTNESNPFGDSNLVERFIWRKKIQRDVAVEGLSLKRFTPKAEKKRQKQILAEIEKGKRRRELRAMEKARHEEEMAILSRERDRAEFQDWEKKEEEFLFHQGKIRSQIRLNEGRMKPIDILMNQLNCSDREIEEPYLVFKNLGIEELEQLKEDIKLNMGFDRETPVRMQYWEALMVICDDELAKARKRDAFDGLFLAQRSGINSSIEADVMNFLKGKSYSELEDLQSRIESEMQSGEAKVVEFWETLVNRIPVLKAKALLQEIHSQILQKEKGKPHLKNSIPDHHQVLVSQESALEEEEEEDGDQEEEGSYSPAAVHGGDDYESGIDPQEDKEILEKKRLAVKKQRQLQLQLQEEASEEDSFEHKALKAMGAMEEGDSIFGYKDEINLDSQVCSRWQHHHHHHKFRPRKPKYFNRVHTGYIWNKYNQNHYNHENPPPKTIEGYKFNIFYPDLLDKSKAPSYSIEKDGEEEKTCILRFHGGPPYEDIAFRIVNNEWEYSKKKGFKCIFERGILHLYFNFKRFRYRR</sequence>
<keyword evidence="2" id="KW-1185">Reference proteome</keyword>
<dbReference type="EMBL" id="CM044705">
    <property type="protein sequence ID" value="KAI5660761.1"/>
    <property type="molecule type" value="Genomic_DNA"/>
</dbReference>